<dbReference type="InParanoid" id="Q0U631"/>
<dbReference type="VEuPathDB" id="FungiDB:JI435_127830"/>
<proteinExistence type="predicted"/>
<dbReference type="InterPro" id="IPR010730">
    <property type="entry name" value="HET"/>
</dbReference>
<dbReference type="AlphaFoldDB" id="Q0U631"/>
<organism evidence="2 3">
    <name type="scientific">Phaeosphaeria nodorum (strain SN15 / ATCC MYA-4574 / FGSC 10173)</name>
    <name type="common">Glume blotch fungus</name>
    <name type="synonym">Parastagonospora nodorum</name>
    <dbReference type="NCBI Taxonomy" id="321614"/>
    <lineage>
        <taxon>Eukaryota</taxon>
        <taxon>Fungi</taxon>
        <taxon>Dikarya</taxon>
        <taxon>Ascomycota</taxon>
        <taxon>Pezizomycotina</taxon>
        <taxon>Dothideomycetes</taxon>
        <taxon>Pleosporomycetidae</taxon>
        <taxon>Pleosporales</taxon>
        <taxon>Pleosporineae</taxon>
        <taxon>Phaeosphaeriaceae</taxon>
        <taxon>Parastagonospora</taxon>
    </lineage>
</organism>
<feature type="domain" description="Heterokaryon incompatibility" evidence="1">
    <location>
        <begin position="111"/>
        <end position="195"/>
    </location>
</feature>
<dbReference type="PANTHER" id="PTHR33112">
    <property type="entry name" value="DOMAIN PROTEIN, PUTATIVE-RELATED"/>
    <property type="match status" value="1"/>
</dbReference>
<gene>
    <name evidence="2" type="ORF">SNOG_12783</name>
</gene>
<dbReference type="GeneID" id="5979912"/>
<evidence type="ECO:0000313" key="2">
    <source>
        <dbReference type="EMBL" id="EAT80081.1"/>
    </source>
</evidence>
<dbReference type="RefSeq" id="XP_001803001.1">
    <property type="nucleotide sequence ID" value="XM_001802949.1"/>
</dbReference>
<evidence type="ECO:0000313" key="3">
    <source>
        <dbReference type="Proteomes" id="UP000001055"/>
    </source>
</evidence>
<dbReference type="Pfam" id="PF06985">
    <property type="entry name" value="HET"/>
    <property type="match status" value="1"/>
</dbReference>
<dbReference type="KEGG" id="pno:SNOG_12783"/>
<protein>
    <recommendedName>
        <fullName evidence="1">Heterokaryon incompatibility domain-containing protein</fullName>
    </recommendedName>
</protein>
<dbReference type="STRING" id="321614.Q0U631"/>
<dbReference type="Proteomes" id="UP000001055">
    <property type="component" value="Unassembled WGS sequence"/>
</dbReference>
<evidence type="ECO:0000259" key="1">
    <source>
        <dbReference type="Pfam" id="PF06985"/>
    </source>
</evidence>
<reference evidence="3" key="1">
    <citation type="journal article" date="2007" name="Plant Cell">
        <title>Dothideomycete-plant interactions illuminated by genome sequencing and EST analysis of the wheat pathogen Stagonospora nodorum.</title>
        <authorList>
            <person name="Hane J.K."/>
            <person name="Lowe R.G."/>
            <person name="Solomon P.S."/>
            <person name="Tan K.C."/>
            <person name="Schoch C.L."/>
            <person name="Spatafora J.W."/>
            <person name="Crous P.W."/>
            <person name="Kodira C."/>
            <person name="Birren B.W."/>
            <person name="Galagan J.E."/>
            <person name="Torriani S.F."/>
            <person name="McDonald B.A."/>
            <person name="Oliver R.P."/>
        </authorList>
    </citation>
    <scope>NUCLEOTIDE SEQUENCE [LARGE SCALE GENOMIC DNA]</scope>
    <source>
        <strain evidence="3">SN15 / ATCC MYA-4574 / FGSC 10173</strain>
    </source>
</reference>
<dbReference type="PANTHER" id="PTHR33112:SF12">
    <property type="entry name" value="HETEROKARYON INCOMPATIBILITY DOMAIN-CONTAINING PROTEIN"/>
    <property type="match status" value="1"/>
</dbReference>
<dbReference type="OMA" id="DAMEAMY"/>
<accession>Q0U631</accession>
<dbReference type="EMBL" id="CH445347">
    <property type="protein sequence ID" value="EAT80081.1"/>
    <property type="molecule type" value="Genomic_DNA"/>
</dbReference>
<sequence length="447" mass="51205">MSDCDPERPHHAPIPPIGDLDDIVVMSHLLNQSASRIKSNRCVNSRIDVQTASALRVVPEAGIDRSLVKRWLSECIEHHSVCGAGKHDGYAALLFIDVRRKCLVLTTNAGYFALSYVWGKTEQFLLKQENIVELSEDGALHKHWDKLANVLKDAITFVDNLSEQYLWVDTLCIIQDSPGRHTFLSRMNEVYRAATKKQENSDYRSHFEQQVYFQCQESIWSKDRFEDIEQDFDLEGAYPSLQWMGHFAMALECSKFSAYAQLVTQYSKRELSYPTDRLNAFSGIISSLDKAWKWKLFAGMPSNSLDQALLWGPTAACYRVQSTKMEQYLPSWPWAGCTGKVQFSEFASTHKAQIWRFIITTVNGAVDIQLPDGDKPYAIVETTKRIIPKNVADDTHLTSVSYQLKDMPNLLMFHTEVIWREDLKKEDVVQLDDAYHIYATVKRKINS</sequence>
<name>Q0U631_PHANO</name>